<protein>
    <submittedName>
        <fullName evidence="1">Uncharacterized protein</fullName>
    </submittedName>
</protein>
<dbReference type="AlphaFoldDB" id="A0A7W8C187"/>
<evidence type="ECO:0000313" key="2">
    <source>
        <dbReference type="Proteomes" id="UP000539075"/>
    </source>
</evidence>
<dbReference type="Proteomes" id="UP000539075">
    <property type="component" value="Unassembled WGS sequence"/>
</dbReference>
<reference evidence="1 2" key="1">
    <citation type="submission" date="2020-08" db="EMBL/GenBank/DDBJ databases">
        <title>Genomic Encyclopedia of Type Strains, Phase IV (KMG-IV): sequencing the most valuable type-strain genomes for metagenomic binning, comparative biology and taxonomic classification.</title>
        <authorList>
            <person name="Goeker M."/>
        </authorList>
    </citation>
    <scope>NUCLEOTIDE SEQUENCE [LARGE SCALE GENOMIC DNA]</scope>
    <source>
        <strain evidence="1 2">DSM 11275</strain>
    </source>
</reference>
<accession>A0A7W8C187</accession>
<keyword evidence="2" id="KW-1185">Reference proteome</keyword>
<organism evidence="1 2">
    <name type="scientific">Desulfovibrio intestinalis</name>
    <dbReference type="NCBI Taxonomy" id="58621"/>
    <lineage>
        <taxon>Bacteria</taxon>
        <taxon>Pseudomonadati</taxon>
        <taxon>Thermodesulfobacteriota</taxon>
        <taxon>Desulfovibrionia</taxon>
        <taxon>Desulfovibrionales</taxon>
        <taxon>Desulfovibrionaceae</taxon>
        <taxon>Desulfovibrio</taxon>
    </lineage>
</organism>
<comment type="caution">
    <text evidence="1">The sequence shown here is derived from an EMBL/GenBank/DDBJ whole genome shotgun (WGS) entry which is preliminary data.</text>
</comment>
<dbReference type="EMBL" id="JACHGO010000002">
    <property type="protein sequence ID" value="MBB5142524.1"/>
    <property type="molecule type" value="Genomic_DNA"/>
</dbReference>
<name>A0A7W8C187_9BACT</name>
<evidence type="ECO:0000313" key="1">
    <source>
        <dbReference type="EMBL" id="MBB5142524.1"/>
    </source>
</evidence>
<sequence>MATEKTSLPQKTAQVEASVPDGLEKRNFLPFEELCTVHEQLGTTHLSVAGAFWRLQLIEAFVLQEGEKHIGEPIQIHAIALCLKDILNILEPEVDNLEKLHMDTLPYRG</sequence>
<proteinExistence type="predicted"/>
<dbReference type="RefSeq" id="WP_183717924.1">
    <property type="nucleotide sequence ID" value="NZ_JACHGO010000002.1"/>
</dbReference>
<gene>
    <name evidence="1" type="ORF">HNQ38_000603</name>
</gene>